<evidence type="ECO:0000256" key="14">
    <source>
        <dbReference type="ARBA" id="ARBA00047923"/>
    </source>
</evidence>
<comment type="similarity">
    <text evidence="23">Belongs to the G-protein coupled receptor 1 family.</text>
</comment>
<feature type="binding site" evidence="21">
    <location>
        <position position="233"/>
    </location>
    <ligand>
        <name>a divalent metal cation</name>
        <dbReference type="ChEBI" id="CHEBI:60240"/>
        <label>2</label>
    </ligand>
</feature>
<evidence type="ECO:0000256" key="16">
    <source>
        <dbReference type="ARBA" id="ARBA00048664"/>
    </source>
</evidence>
<evidence type="ECO:0000256" key="24">
    <source>
        <dbReference type="SAM" id="Phobius"/>
    </source>
</evidence>
<evidence type="ECO:0000256" key="23">
    <source>
        <dbReference type="RuleBase" id="RU000688"/>
    </source>
</evidence>
<comment type="catalytic activity">
    <reaction evidence="15">
        <text>N-propanoyltaurine + H2O = propanoate + taurine</text>
        <dbReference type="Rhea" id="RHEA:81111"/>
        <dbReference type="ChEBI" id="CHEBI:15377"/>
        <dbReference type="ChEBI" id="CHEBI:17272"/>
        <dbReference type="ChEBI" id="CHEBI:231795"/>
        <dbReference type="ChEBI" id="CHEBI:507393"/>
    </reaction>
    <physiologicalReaction direction="left-to-right" evidence="15">
        <dbReference type="Rhea" id="RHEA:81112"/>
    </physiologicalReaction>
</comment>
<gene>
    <name evidence="26" type="ORF">BRAFLDRAFT_118508</name>
</gene>
<evidence type="ECO:0000256" key="8">
    <source>
        <dbReference type="ARBA" id="ARBA00023136"/>
    </source>
</evidence>
<dbReference type="Pfam" id="PF02126">
    <property type="entry name" value="PTE"/>
    <property type="match status" value="1"/>
</dbReference>
<dbReference type="InterPro" id="IPR017452">
    <property type="entry name" value="GPCR_Rhodpsn_7TM"/>
</dbReference>
<dbReference type="InterPro" id="IPR017947">
    <property type="entry name" value="AryldialkylPase_Zn-BS"/>
</dbReference>
<feature type="binding site" evidence="21">
    <location>
        <position position="172"/>
    </location>
    <ligand>
        <name>a divalent metal cation</name>
        <dbReference type="ChEBI" id="CHEBI:60240"/>
        <label>2</label>
    </ligand>
</feature>
<evidence type="ECO:0000256" key="10">
    <source>
        <dbReference type="ARBA" id="ARBA00023170"/>
    </source>
</evidence>
<feature type="transmembrane region" description="Helical" evidence="24">
    <location>
        <begin position="925"/>
        <end position="944"/>
    </location>
</feature>
<keyword evidence="4 21" id="KW-0479">Metal-binding</keyword>
<evidence type="ECO:0000256" key="4">
    <source>
        <dbReference type="ARBA" id="ARBA00022723"/>
    </source>
</evidence>
<evidence type="ECO:0000256" key="21">
    <source>
        <dbReference type="PIRSR" id="PIRSR601559-52"/>
    </source>
</evidence>
<dbReference type="CDD" id="cd00530">
    <property type="entry name" value="PTE"/>
    <property type="match status" value="2"/>
</dbReference>
<keyword evidence="9" id="KW-1015">Disulfide bond</keyword>
<evidence type="ECO:0000256" key="2">
    <source>
        <dbReference type="ARBA" id="ARBA00022475"/>
    </source>
</evidence>
<dbReference type="PROSITE" id="PS01322">
    <property type="entry name" value="PHOSPHOTRIESTERASE_1"/>
    <property type="match status" value="2"/>
</dbReference>
<keyword evidence="2" id="KW-1003">Cell membrane</keyword>
<evidence type="ECO:0000256" key="11">
    <source>
        <dbReference type="ARBA" id="ARBA00023180"/>
    </source>
</evidence>
<protein>
    <recommendedName>
        <fullName evidence="18">N-acetyltaurine hydrolase</fullName>
    </recommendedName>
    <alternativeName>
        <fullName evidence="19">Phosphotriesterase-related protein</fullName>
    </alternativeName>
</protein>
<dbReference type="Gene3D" id="3.20.20.140">
    <property type="entry name" value="Metal-dependent hydrolases"/>
    <property type="match status" value="2"/>
</dbReference>
<dbReference type="SUPFAM" id="SSF51556">
    <property type="entry name" value="Metallo-dependent hydrolases"/>
    <property type="match status" value="2"/>
</dbReference>
<evidence type="ECO:0000256" key="22">
    <source>
        <dbReference type="PROSITE-ProRule" id="PRU00679"/>
    </source>
</evidence>
<evidence type="ECO:0000256" key="5">
    <source>
        <dbReference type="ARBA" id="ARBA00022801"/>
    </source>
</evidence>
<dbReference type="PROSITE" id="PS00237">
    <property type="entry name" value="G_PROTEIN_RECEP_F1_1"/>
    <property type="match status" value="1"/>
</dbReference>
<evidence type="ECO:0000256" key="20">
    <source>
        <dbReference type="ARBA" id="ARBA00093204"/>
    </source>
</evidence>
<feature type="binding site" evidence="21">
    <location>
        <position position="27"/>
    </location>
    <ligand>
        <name>a divalent metal cation</name>
        <dbReference type="ChEBI" id="CHEBI:60240"/>
        <label>1</label>
    </ligand>
</feature>
<keyword evidence="11" id="KW-0325">Glycoprotein</keyword>
<feature type="binding site" evidence="21">
    <location>
        <position position="29"/>
    </location>
    <ligand>
        <name>a divalent metal cation</name>
        <dbReference type="ChEBI" id="CHEBI:60240"/>
        <label>1</label>
    </ligand>
</feature>
<keyword evidence="6 24" id="KW-1133">Transmembrane helix</keyword>
<evidence type="ECO:0000256" key="17">
    <source>
        <dbReference type="ARBA" id="ARBA00049044"/>
    </source>
</evidence>
<dbReference type="PRINTS" id="PR00237">
    <property type="entry name" value="GPCRRHODOPSN"/>
</dbReference>
<dbReference type="GO" id="GO:0008270">
    <property type="term" value="F:zinc ion binding"/>
    <property type="evidence" value="ECO:0007669"/>
    <property type="project" value="InterPro"/>
</dbReference>
<feature type="transmembrane region" description="Helical" evidence="24">
    <location>
        <begin position="784"/>
        <end position="803"/>
    </location>
</feature>
<evidence type="ECO:0000256" key="15">
    <source>
        <dbReference type="ARBA" id="ARBA00048249"/>
    </source>
</evidence>
<dbReference type="PANTHER" id="PTHR10819:SF3">
    <property type="entry name" value="PHOSPHOTRIESTERASE-RELATED PROTEIN"/>
    <property type="match status" value="1"/>
</dbReference>
<comment type="caution">
    <text evidence="22">Lacks conserved residue(s) required for the propagation of feature annotation.</text>
</comment>
<dbReference type="InterPro" id="IPR032466">
    <property type="entry name" value="Metal_Hydrolase"/>
</dbReference>
<dbReference type="CDD" id="cd15204">
    <property type="entry name" value="7tmA_prokineticin-R"/>
    <property type="match status" value="1"/>
</dbReference>
<comment type="subcellular location">
    <subcellularLocation>
        <location evidence="1">Cell membrane</location>
        <topology evidence="1">Multi-pass membrane protein</topology>
    </subcellularLocation>
</comment>
<evidence type="ECO:0000256" key="3">
    <source>
        <dbReference type="ARBA" id="ARBA00022692"/>
    </source>
</evidence>
<comment type="similarity">
    <text evidence="22">Belongs to the metallo-dependent hydrolases superfamily. Phosphotriesterase family.</text>
</comment>
<keyword evidence="3 23" id="KW-0812">Transmembrane</keyword>
<keyword evidence="5" id="KW-0378">Hydrolase</keyword>
<dbReference type="PROSITE" id="PS50262">
    <property type="entry name" value="G_PROTEIN_RECEP_F1_2"/>
    <property type="match status" value="1"/>
</dbReference>
<feature type="transmembrane region" description="Helical" evidence="24">
    <location>
        <begin position="744"/>
        <end position="764"/>
    </location>
</feature>
<comment type="catalytic activity">
    <reaction evidence="16">
        <text>N-acetyl-L-valine + H2O = L-valine + acetate</text>
        <dbReference type="Rhea" id="RHEA:81123"/>
        <dbReference type="ChEBI" id="CHEBI:15377"/>
        <dbReference type="ChEBI" id="CHEBI:30089"/>
        <dbReference type="ChEBI" id="CHEBI:57762"/>
        <dbReference type="ChEBI" id="CHEBI:133716"/>
    </reaction>
    <physiologicalReaction direction="left-to-right" evidence="16">
        <dbReference type="Rhea" id="RHEA:81124"/>
    </physiologicalReaction>
</comment>
<keyword evidence="12 23" id="KW-0807">Transducer</keyword>
<feature type="binding site" evidence="21">
    <location>
        <position position="172"/>
    </location>
    <ligand>
        <name>a divalent metal cation</name>
        <dbReference type="ChEBI" id="CHEBI:60240"/>
        <label>1</label>
    </ligand>
</feature>
<evidence type="ECO:0000256" key="18">
    <source>
        <dbReference type="ARBA" id="ARBA00049742"/>
    </source>
</evidence>
<comment type="catalytic activity">
    <reaction evidence="13">
        <text>N-acetyl-L-isoleucine + H2O = L-isoleucine + acetate</text>
        <dbReference type="Rhea" id="RHEA:81119"/>
        <dbReference type="ChEBI" id="CHEBI:15377"/>
        <dbReference type="ChEBI" id="CHEBI:30089"/>
        <dbReference type="ChEBI" id="CHEBI:58045"/>
        <dbReference type="ChEBI" id="CHEBI:133735"/>
    </reaction>
    <physiologicalReaction direction="left-to-right" evidence="13">
        <dbReference type="Rhea" id="RHEA:81120"/>
    </physiologicalReaction>
</comment>
<reference evidence="26" key="1">
    <citation type="journal article" date="2008" name="Nature">
        <title>The amphioxus genome and the evolution of the chordate karyotype.</title>
        <authorList>
            <consortium name="US DOE Joint Genome Institute (JGI-PGF)"/>
            <person name="Putnam N.H."/>
            <person name="Butts T."/>
            <person name="Ferrier D.E.K."/>
            <person name="Furlong R.F."/>
            <person name="Hellsten U."/>
            <person name="Kawashima T."/>
            <person name="Robinson-Rechavi M."/>
            <person name="Shoguchi E."/>
            <person name="Terry A."/>
            <person name="Yu J.-K."/>
            <person name="Benito-Gutierrez E.L."/>
            <person name="Dubchak I."/>
            <person name="Garcia-Fernandez J."/>
            <person name="Gibson-Brown J.J."/>
            <person name="Grigoriev I.V."/>
            <person name="Horton A.C."/>
            <person name="de Jong P.J."/>
            <person name="Jurka J."/>
            <person name="Kapitonov V.V."/>
            <person name="Kohara Y."/>
            <person name="Kuroki Y."/>
            <person name="Lindquist E."/>
            <person name="Lucas S."/>
            <person name="Osoegawa K."/>
            <person name="Pennacchio L.A."/>
            <person name="Salamov A.A."/>
            <person name="Satou Y."/>
            <person name="Sauka-Spengler T."/>
            <person name="Schmutz J."/>
            <person name="Shin-I T."/>
            <person name="Toyoda A."/>
            <person name="Bronner-Fraser M."/>
            <person name="Fujiyama A."/>
            <person name="Holland L.Z."/>
            <person name="Holland P.W.H."/>
            <person name="Satoh N."/>
            <person name="Rokhsar D.S."/>
        </authorList>
    </citation>
    <scope>NUCLEOTIDE SEQUENCE [LARGE SCALE GENOMIC DNA]</scope>
    <source>
        <strain evidence="26">S238N-H82</strain>
        <tissue evidence="26">Testes</tissue>
    </source>
</reference>
<proteinExistence type="inferred from homology"/>
<evidence type="ECO:0000256" key="9">
    <source>
        <dbReference type="ARBA" id="ARBA00023157"/>
    </source>
</evidence>
<feature type="domain" description="G-protein coupled receptors family 1 profile" evidence="25">
    <location>
        <begin position="724"/>
        <end position="983"/>
    </location>
</feature>
<dbReference type="PANTHER" id="PTHR10819">
    <property type="entry name" value="PHOSPHOTRIESTERASE-RELATED"/>
    <property type="match status" value="1"/>
</dbReference>
<dbReference type="FunFam" id="1.20.1070.10:FF:000069">
    <property type="entry name" value="Prokineticin receptor 2"/>
    <property type="match status" value="1"/>
</dbReference>
<keyword evidence="8 24" id="KW-0472">Membrane</keyword>
<evidence type="ECO:0000256" key="6">
    <source>
        <dbReference type="ARBA" id="ARBA00022989"/>
    </source>
</evidence>
<feature type="transmembrane region" description="Helical" evidence="24">
    <location>
        <begin position="824"/>
        <end position="843"/>
    </location>
</feature>
<keyword evidence="10 23" id="KW-0675">Receptor</keyword>
<accession>C3YBJ5</accession>
<evidence type="ECO:0000256" key="1">
    <source>
        <dbReference type="ARBA" id="ARBA00004651"/>
    </source>
</evidence>
<feature type="transmembrane region" description="Helical" evidence="24">
    <location>
        <begin position="708"/>
        <end position="732"/>
    </location>
</feature>
<dbReference type="GO" id="GO:0005886">
    <property type="term" value="C:plasma membrane"/>
    <property type="evidence" value="ECO:0007669"/>
    <property type="project" value="UniProtKB-SubCell"/>
</dbReference>
<comment type="catalytic activity">
    <reaction evidence="20">
        <text>N-acetyl-L-methionine + H2O = L-methionine + acetate</text>
        <dbReference type="Rhea" id="RHEA:67440"/>
        <dbReference type="ChEBI" id="CHEBI:15377"/>
        <dbReference type="ChEBI" id="CHEBI:30089"/>
        <dbReference type="ChEBI" id="CHEBI:57844"/>
        <dbReference type="ChEBI" id="CHEBI:71670"/>
    </reaction>
    <physiologicalReaction direction="left-to-right" evidence="20">
        <dbReference type="Rhea" id="RHEA:67441"/>
    </physiologicalReaction>
</comment>
<evidence type="ECO:0000256" key="19">
    <source>
        <dbReference type="ARBA" id="ARBA00049821"/>
    </source>
</evidence>
<dbReference type="Pfam" id="PF00001">
    <property type="entry name" value="7tm_1"/>
    <property type="match status" value="1"/>
</dbReference>
<dbReference type="STRING" id="7739.C3YBJ5"/>
<feature type="transmembrane region" description="Helical" evidence="24">
    <location>
        <begin position="964"/>
        <end position="986"/>
    </location>
</feature>
<comment type="catalytic activity">
    <reaction evidence="17">
        <text>N-acetyltaurine + H2O = taurine + acetate</text>
        <dbReference type="Rhea" id="RHEA:81107"/>
        <dbReference type="ChEBI" id="CHEBI:15377"/>
        <dbReference type="ChEBI" id="CHEBI:30089"/>
        <dbReference type="ChEBI" id="CHEBI:133737"/>
        <dbReference type="ChEBI" id="CHEBI:507393"/>
    </reaction>
    <physiologicalReaction direction="left-to-right" evidence="17">
        <dbReference type="Rhea" id="RHEA:81108"/>
    </physiologicalReaction>
</comment>
<feature type="binding site" evidence="21">
    <location>
        <position position="204"/>
    </location>
    <ligand>
        <name>a divalent metal cation</name>
        <dbReference type="ChEBI" id="CHEBI:60240"/>
        <label>2</label>
    </ligand>
</feature>
<feature type="transmembrane region" description="Helical" evidence="24">
    <location>
        <begin position="874"/>
        <end position="899"/>
    </location>
</feature>
<evidence type="ECO:0000256" key="12">
    <source>
        <dbReference type="ARBA" id="ARBA00023224"/>
    </source>
</evidence>
<evidence type="ECO:0000313" key="26">
    <source>
        <dbReference type="EMBL" id="EEN62352.1"/>
    </source>
</evidence>
<dbReference type="InterPro" id="IPR001559">
    <property type="entry name" value="Phosphotriesterase"/>
</dbReference>
<dbReference type="GO" id="GO:0004930">
    <property type="term" value="F:G protein-coupled receptor activity"/>
    <property type="evidence" value="ECO:0007669"/>
    <property type="project" value="UniProtKB-KW"/>
</dbReference>
<dbReference type="PROSITE" id="PS51347">
    <property type="entry name" value="PHOSPHOTRIESTERASE_2"/>
    <property type="match status" value="2"/>
</dbReference>
<evidence type="ECO:0000259" key="25">
    <source>
        <dbReference type="PROSITE" id="PS50262"/>
    </source>
</evidence>
<evidence type="ECO:0000256" key="13">
    <source>
        <dbReference type="ARBA" id="ARBA00047442"/>
    </source>
</evidence>
<feature type="binding site" evidence="21">
    <location>
        <position position="300"/>
    </location>
    <ligand>
        <name>a divalent metal cation</name>
        <dbReference type="ChEBI" id="CHEBI:60240"/>
        <label>1</label>
    </ligand>
</feature>
<keyword evidence="7 23" id="KW-0297">G-protein coupled receptor</keyword>
<dbReference type="AlphaFoldDB" id="C3YBJ5"/>
<sequence length="1050" mass="116619">MAADLKGKVQTVLGPIGPTQLGRTLTHEHLMIDASPLGANVPCPPFLPNMNSLPFTMENLGFIRQFPWSYKPNLTLYGEEKHVIEELKFFKQHGGSSMVECTIVGLERDMNMMKRMAEESGVNIVSGTGYYVDSALPSEVHSATQEQLVSTMVHDITQGAAGTDIRCGVIGEIGTSWPVTATEKKVLQATAAAQTQLGCPVIIHPGRNKQAPAEVIRILAEAGGDISRTVMSHLDRTICDHDDLSAFAKLGCYLELDLFGIEVSYYQLGDFDMPSDAQRIKMIKHVLDEGYEDRVVIAHDLYTKHRLMHYGGHGYSHILLNVVPMMLARGISQDQLGRTLTHEHLWIDASPLGASVPSFPPNMDTLPFTMENLGFIRQFPYSHTDNLTLHGEEQHVAEELKFFKQHGGSSVVECTTVGIKNNIGMLKTMAEKTGVNIVAGAGYYVDSSLPPEVHSATQEQLVSTMVHDITQGAAGTDIRCGVIGEIGTSWPVTATEKKVLQATAAAQTQLGCPVIIHPGRNKQAPAEVIRILAEAGGDISRTVMSHLDRSIYDKGELSEFAKLGSYMEWDLFGIEVSYYQQVTDLDMPSDAQRIQMVKHVLDNGYEDRVVIAHDIHTKHRLMHYGGHGYSHILLNVVPMMLARGISQDQTIIMNGNNTDIDLQDYLYGNPYDHLYAYDDILDYLYPSGQEENGLDAASNQPASLPFRVALGAVYILIIVVCGVGNFVFLAIVGRYKKARTKTNLLIANLALSDFVVAILCIPFSLDYYVINDRDWRYGREVCTLVNYVKMVSLHVSTNALVVIGIDRYITIVRHRWRRLGKTSAILVSLGVWIASFLIAIPSAKFSMVQSGFHRNNAFCGVVWNAKHLAVYRGYYGGMLAFQFVLPVVVMAVCSLPVVWKVFHRELPGNLTEAMREKVQRSKRKTLRLILILALFVLCWAPYYVYAALRDFHHVLTLSALNTNIFYAVEAAAMGNSVINTCVYVAFNTNVTNFLRLLLKECHGLQERRGSDIQEMLPSDDEDDEDDDFTLLSSYVGDINKTCIKLDLLGK</sequence>
<dbReference type="InParanoid" id="C3YBJ5"/>
<dbReference type="InterPro" id="IPR000276">
    <property type="entry name" value="GPCR_Rhodpsn"/>
</dbReference>
<dbReference type="SUPFAM" id="SSF81321">
    <property type="entry name" value="Family A G protein-coupled receptor-like"/>
    <property type="match status" value="1"/>
</dbReference>
<dbReference type="GO" id="GO:0016788">
    <property type="term" value="F:hydrolase activity, acting on ester bonds"/>
    <property type="evidence" value="ECO:0007669"/>
    <property type="project" value="InterPro"/>
</dbReference>
<name>C3YBJ5_BRAFL</name>
<dbReference type="Gene3D" id="1.20.1070.10">
    <property type="entry name" value="Rhodopsin 7-helix transmembrane proteins"/>
    <property type="match status" value="1"/>
</dbReference>
<evidence type="ECO:0000256" key="7">
    <source>
        <dbReference type="ARBA" id="ARBA00023040"/>
    </source>
</evidence>
<dbReference type="EMBL" id="GG666497">
    <property type="protein sequence ID" value="EEN62352.1"/>
    <property type="molecule type" value="Genomic_DNA"/>
</dbReference>
<dbReference type="eggNOG" id="KOG3656">
    <property type="taxonomic scope" value="Eukaryota"/>
</dbReference>
<comment type="cofactor">
    <cofactor evidence="21">
        <name>a divalent metal cation</name>
        <dbReference type="ChEBI" id="CHEBI:60240"/>
    </cofactor>
    <text evidence="21">Binds 2 divalent metal cations per subunit.</text>
</comment>
<organism>
    <name type="scientific">Branchiostoma floridae</name>
    <name type="common">Florida lancelet</name>
    <name type="synonym">Amphioxus</name>
    <dbReference type="NCBI Taxonomy" id="7739"/>
    <lineage>
        <taxon>Eukaryota</taxon>
        <taxon>Metazoa</taxon>
        <taxon>Chordata</taxon>
        <taxon>Cephalochordata</taxon>
        <taxon>Leptocardii</taxon>
        <taxon>Amphioxiformes</taxon>
        <taxon>Branchiostomatidae</taxon>
        <taxon>Branchiostoma</taxon>
    </lineage>
</organism>
<comment type="catalytic activity">
    <reaction evidence="14">
        <text>N-acetyl-L-leucine + H2O = L-leucine + acetate</text>
        <dbReference type="Rhea" id="RHEA:81115"/>
        <dbReference type="ChEBI" id="CHEBI:15377"/>
        <dbReference type="ChEBI" id="CHEBI:30089"/>
        <dbReference type="ChEBI" id="CHEBI:57427"/>
        <dbReference type="ChEBI" id="CHEBI:58270"/>
    </reaction>
    <physiologicalReaction direction="left-to-right" evidence="14">
        <dbReference type="Rhea" id="RHEA:81116"/>
    </physiologicalReaction>
</comment>